<reference evidence="3 4" key="1">
    <citation type="journal article" date="2023" name="Arcadia Sci">
        <title>De novo assembly of a long-read Amblyomma americanum tick genome.</title>
        <authorList>
            <person name="Chou S."/>
            <person name="Poskanzer K.E."/>
            <person name="Rollins M."/>
            <person name="Thuy-Boun P.S."/>
        </authorList>
    </citation>
    <scope>NUCLEOTIDE SEQUENCE [LARGE SCALE GENOMIC DNA]</scope>
    <source>
        <strain evidence="3">F_SG_1</strain>
        <tissue evidence="3">Salivary glands</tissue>
    </source>
</reference>
<keyword evidence="2" id="KW-0472">Membrane</keyword>
<organism evidence="3 4">
    <name type="scientific">Amblyomma americanum</name>
    <name type="common">Lone star tick</name>
    <dbReference type="NCBI Taxonomy" id="6943"/>
    <lineage>
        <taxon>Eukaryota</taxon>
        <taxon>Metazoa</taxon>
        <taxon>Ecdysozoa</taxon>
        <taxon>Arthropoda</taxon>
        <taxon>Chelicerata</taxon>
        <taxon>Arachnida</taxon>
        <taxon>Acari</taxon>
        <taxon>Parasitiformes</taxon>
        <taxon>Ixodida</taxon>
        <taxon>Ixodoidea</taxon>
        <taxon>Ixodidae</taxon>
        <taxon>Amblyomminae</taxon>
        <taxon>Amblyomma</taxon>
    </lineage>
</organism>
<dbReference type="EMBL" id="JARKHS020015781">
    <property type="protein sequence ID" value="KAK8774123.1"/>
    <property type="molecule type" value="Genomic_DNA"/>
</dbReference>
<keyword evidence="2" id="KW-1133">Transmembrane helix</keyword>
<feature type="compositionally biased region" description="Polar residues" evidence="1">
    <location>
        <begin position="63"/>
        <end position="76"/>
    </location>
</feature>
<feature type="compositionally biased region" description="Basic and acidic residues" evidence="1">
    <location>
        <begin position="77"/>
        <end position="93"/>
    </location>
</feature>
<evidence type="ECO:0000313" key="4">
    <source>
        <dbReference type="Proteomes" id="UP001321473"/>
    </source>
</evidence>
<keyword evidence="4" id="KW-1185">Reference proteome</keyword>
<evidence type="ECO:0000256" key="2">
    <source>
        <dbReference type="SAM" id="Phobius"/>
    </source>
</evidence>
<proteinExistence type="predicted"/>
<feature type="region of interest" description="Disordered" evidence="1">
    <location>
        <begin position="1"/>
        <end position="102"/>
    </location>
</feature>
<accession>A0AAQ4EI63</accession>
<sequence length="157" mass="17943">IHEEGCKSNPQNQAKELQRSQPKRPRTPPPKVMDTESEEHESKDRRRGSSYADAVKGLIFGSSALQSKEAQTGNQPQREDGNTRQPSKEERKPTTGHSKNKPVPPKLFTCLQELRTTVSAASLYIFIAFLLCFFISFCLWCYMLFMNTLNFVAFKWV</sequence>
<name>A0AAQ4EI63_AMBAM</name>
<feature type="transmembrane region" description="Helical" evidence="2">
    <location>
        <begin position="123"/>
        <end position="145"/>
    </location>
</feature>
<gene>
    <name evidence="3" type="ORF">V5799_011344</name>
</gene>
<protein>
    <submittedName>
        <fullName evidence="3">Uncharacterized protein</fullName>
    </submittedName>
</protein>
<evidence type="ECO:0000313" key="3">
    <source>
        <dbReference type="EMBL" id="KAK8774123.1"/>
    </source>
</evidence>
<feature type="non-terminal residue" evidence="3">
    <location>
        <position position="1"/>
    </location>
</feature>
<dbReference type="AlphaFoldDB" id="A0AAQ4EI63"/>
<dbReference type="Proteomes" id="UP001321473">
    <property type="component" value="Unassembled WGS sequence"/>
</dbReference>
<evidence type="ECO:0000256" key="1">
    <source>
        <dbReference type="SAM" id="MobiDB-lite"/>
    </source>
</evidence>
<comment type="caution">
    <text evidence="3">The sequence shown here is derived from an EMBL/GenBank/DDBJ whole genome shotgun (WGS) entry which is preliminary data.</text>
</comment>
<keyword evidence="2" id="KW-0812">Transmembrane</keyword>